<dbReference type="eggNOG" id="ENOG5030PEG">
    <property type="taxonomic scope" value="Bacteria"/>
</dbReference>
<gene>
    <name evidence="1" type="ORF">BACCOPRO_03613</name>
</gene>
<sequence length="105" mass="11798">MIQFHKPDGVSHSFWFLRIQWQRFSSPGVTELAGPGADFSTNHKCGGSFSPAFSKIRATSAAADCMQFMGVYNFLGFRIPFVGTNADLQPFRFLNVFHAFQNKEV</sequence>
<name>S0FC98_9BACT</name>
<organism evidence="1 2">
    <name type="scientific">Phocaeicola coprophilus DSM 18228 = JCM 13818</name>
    <dbReference type="NCBI Taxonomy" id="547042"/>
    <lineage>
        <taxon>Bacteria</taxon>
        <taxon>Pseudomonadati</taxon>
        <taxon>Bacteroidota</taxon>
        <taxon>Bacteroidia</taxon>
        <taxon>Bacteroidales</taxon>
        <taxon>Bacteroidaceae</taxon>
        <taxon>Phocaeicola</taxon>
    </lineage>
</organism>
<comment type="caution">
    <text evidence="1">The sequence shown here is derived from an EMBL/GenBank/DDBJ whole genome shotgun (WGS) entry which is preliminary data.</text>
</comment>
<dbReference type="AlphaFoldDB" id="S0FC98"/>
<evidence type="ECO:0000313" key="1">
    <source>
        <dbReference type="EMBL" id="EEF78088.1"/>
    </source>
</evidence>
<reference evidence="1 2" key="1">
    <citation type="submission" date="2008-12" db="EMBL/GenBank/DDBJ databases">
        <authorList>
            <person name="Fulton L."/>
            <person name="Clifton S."/>
            <person name="Fulton B."/>
            <person name="Xu J."/>
            <person name="Minx P."/>
            <person name="Pepin K.H."/>
            <person name="Johnson M."/>
            <person name="Bhonagiri V."/>
            <person name="Nash W.E."/>
            <person name="Mardis E.R."/>
            <person name="Wilson R.K."/>
        </authorList>
    </citation>
    <scope>NUCLEOTIDE SEQUENCE [LARGE SCALE GENOMIC DNA]</scope>
    <source>
        <strain evidence="1 2">DSM 18228</strain>
    </source>
</reference>
<dbReference type="HOGENOM" id="CLU_2231092_0_0_10"/>
<protein>
    <submittedName>
        <fullName evidence="1">Uncharacterized protein</fullName>
    </submittedName>
</protein>
<dbReference type="Proteomes" id="UP000014073">
    <property type="component" value="Unassembled WGS sequence"/>
</dbReference>
<proteinExistence type="predicted"/>
<keyword evidence="2" id="KW-1185">Reference proteome</keyword>
<dbReference type="EMBL" id="ACBW01000223">
    <property type="protein sequence ID" value="EEF78088.1"/>
    <property type="molecule type" value="Genomic_DNA"/>
</dbReference>
<evidence type="ECO:0000313" key="2">
    <source>
        <dbReference type="Proteomes" id="UP000014073"/>
    </source>
</evidence>
<accession>S0FC98</accession>